<keyword evidence="6 8" id="KW-0472">Membrane</keyword>
<keyword evidence="5 8" id="KW-1133">Transmembrane helix</keyword>
<evidence type="ECO:0000313" key="10">
    <source>
        <dbReference type="Proteomes" id="UP000291106"/>
    </source>
</evidence>
<evidence type="ECO:0000256" key="8">
    <source>
        <dbReference type="SAM" id="Phobius"/>
    </source>
</evidence>
<keyword evidence="4 8" id="KW-0812">Transmembrane</keyword>
<keyword evidence="3" id="KW-1003">Cell membrane</keyword>
<protein>
    <submittedName>
        <fullName evidence="9">Uncharacterized protein</fullName>
    </submittedName>
</protein>
<feature type="compositionally biased region" description="Basic residues" evidence="7">
    <location>
        <begin position="200"/>
        <end position="222"/>
    </location>
</feature>
<evidence type="ECO:0000256" key="5">
    <source>
        <dbReference type="ARBA" id="ARBA00022989"/>
    </source>
</evidence>
<feature type="region of interest" description="Disordered" evidence="7">
    <location>
        <begin position="200"/>
        <end position="234"/>
    </location>
</feature>
<proteinExistence type="inferred from homology"/>
<sequence>MIFVKGLKKRQQFSRLLQVISAIALIFGLVNLWQTSLKNGQELIQSQTEIMARLLAKQVATGAAPAMYLQNDEQLQWLANSLTQDPKVVSIHIYSSQGLRLAFSQSLTYEEYAANSDEMKRLLQSYPPLIENVIQNGNNLGYVEIRLNLKHFFEEIKVLHEKSMELQQMMLVVAGVIGLMLSRALSFKRADFMRRRTRAKTRLAPTKVRKKATKSAKKRAKGKAQQTEVEAKPK</sequence>
<feature type="transmembrane region" description="Helical" evidence="8">
    <location>
        <begin position="12"/>
        <end position="33"/>
    </location>
</feature>
<keyword evidence="10" id="KW-1185">Reference proteome</keyword>
<gene>
    <name evidence="9" type="ORF">EXU30_05375</name>
</gene>
<organism evidence="9 10">
    <name type="scientific">Shewanella maritima</name>
    <dbReference type="NCBI Taxonomy" id="2520507"/>
    <lineage>
        <taxon>Bacteria</taxon>
        <taxon>Pseudomonadati</taxon>
        <taxon>Pseudomonadota</taxon>
        <taxon>Gammaproteobacteria</taxon>
        <taxon>Alteromonadales</taxon>
        <taxon>Shewanellaceae</taxon>
        <taxon>Shewanella</taxon>
    </lineage>
</organism>
<evidence type="ECO:0000313" key="9">
    <source>
        <dbReference type="EMBL" id="QBF82193.1"/>
    </source>
</evidence>
<dbReference type="AlphaFoldDB" id="A0A411PF67"/>
<evidence type="ECO:0000256" key="3">
    <source>
        <dbReference type="ARBA" id="ARBA00022475"/>
    </source>
</evidence>
<evidence type="ECO:0000256" key="6">
    <source>
        <dbReference type="ARBA" id="ARBA00023136"/>
    </source>
</evidence>
<feature type="transmembrane region" description="Helical" evidence="8">
    <location>
        <begin position="166"/>
        <end position="186"/>
    </location>
</feature>
<comment type="subcellular location">
    <subcellularLocation>
        <location evidence="1">Cell membrane</location>
    </subcellularLocation>
</comment>
<name>A0A411PF67_9GAMM</name>
<dbReference type="Pfam" id="PF10144">
    <property type="entry name" value="SMP_2"/>
    <property type="match status" value="1"/>
</dbReference>
<comment type="similarity">
    <text evidence="2">Belongs to the Smp family.</text>
</comment>
<evidence type="ECO:0000256" key="1">
    <source>
        <dbReference type="ARBA" id="ARBA00004236"/>
    </source>
</evidence>
<reference evidence="9 10" key="1">
    <citation type="submission" date="2019-02" db="EMBL/GenBank/DDBJ databases">
        <title>Shewanella sp. D4-2 isolated from Dokdo Island.</title>
        <authorList>
            <person name="Baek K."/>
        </authorList>
    </citation>
    <scope>NUCLEOTIDE SEQUENCE [LARGE SCALE GENOMIC DNA]</scope>
    <source>
        <strain evidence="9 10">D4-2</strain>
    </source>
</reference>
<dbReference type="OrthoDB" id="6271999at2"/>
<evidence type="ECO:0000256" key="2">
    <source>
        <dbReference type="ARBA" id="ARBA00005362"/>
    </source>
</evidence>
<dbReference type="Proteomes" id="UP000291106">
    <property type="component" value="Chromosome"/>
</dbReference>
<dbReference type="EMBL" id="CP036200">
    <property type="protein sequence ID" value="QBF82193.1"/>
    <property type="molecule type" value="Genomic_DNA"/>
</dbReference>
<dbReference type="GO" id="GO:0005886">
    <property type="term" value="C:plasma membrane"/>
    <property type="evidence" value="ECO:0007669"/>
    <property type="project" value="UniProtKB-SubCell"/>
</dbReference>
<dbReference type="RefSeq" id="WP_130598165.1">
    <property type="nucleotide sequence ID" value="NZ_CP036200.1"/>
</dbReference>
<dbReference type="InterPro" id="IPR019305">
    <property type="entry name" value="Uncharacterised_Smp"/>
</dbReference>
<evidence type="ECO:0000256" key="7">
    <source>
        <dbReference type="SAM" id="MobiDB-lite"/>
    </source>
</evidence>
<evidence type="ECO:0000256" key="4">
    <source>
        <dbReference type="ARBA" id="ARBA00022692"/>
    </source>
</evidence>
<accession>A0A411PF67</accession>
<dbReference type="KEGG" id="smai:EXU30_05375"/>